<gene>
    <name evidence="1" type="ORF">UU32_C0027G0001</name>
</gene>
<sequence length="47" mass="5196">MYLQGVGHFVRLTAVLYLRVCEVAKTTRGCRFQVSTGGEITSTGYIL</sequence>
<protein>
    <submittedName>
        <fullName evidence="1">Uncharacterized protein</fullName>
    </submittedName>
</protein>
<name>A0A0G0WN81_9BACT</name>
<proteinExistence type="predicted"/>
<dbReference type="AlphaFoldDB" id="A0A0G0WN81"/>
<comment type="caution">
    <text evidence="1">The sequence shown here is derived from an EMBL/GenBank/DDBJ whole genome shotgun (WGS) entry which is preliminary data.</text>
</comment>
<organism evidence="1 2">
    <name type="scientific">Candidatus Woesebacteria bacterium GW2011_GWB1_41_10</name>
    <dbReference type="NCBI Taxonomy" id="1618577"/>
    <lineage>
        <taxon>Bacteria</taxon>
        <taxon>Candidatus Woeseibacteriota</taxon>
    </lineage>
</organism>
<reference evidence="1 2" key="1">
    <citation type="journal article" date="2015" name="Nature">
        <title>rRNA introns, odd ribosomes, and small enigmatic genomes across a large radiation of phyla.</title>
        <authorList>
            <person name="Brown C.T."/>
            <person name="Hug L.A."/>
            <person name="Thomas B.C."/>
            <person name="Sharon I."/>
            <person name="Castelle C.J."/>
            <person name="Singh A."/>
            <person name="Wilkins M.J."/>
            <person name="Williams K.H."/>
            <person name="Banfield J.F."/>
        </authorList>
    </citation>
    <scope>NUCLEOTIDE SEQUENCE [LARGE SCALE GENOMIC DNA]</scope>
</reference>
<evidence type="ECO:0000313" key="1">
    <source>
        <dbReference type="EMBL" id="KKR85910.1"/>
    </source>
</evidence>
<dbReference type="Proteomes" id="UP000033858">
    <property type="component" value="Unassembled WGS sequence"/>
</dbReference>
<dbReference type="EMBL" id="LCAE01000027">
    <property type="protein sequence ID" value="KKR85910.1"/>
    <property type="molecule type" value="Genomic_DNA"/>
</dbReference>
<evidence type="ECO:0000313" key="2">
    <source>
        <dbReference type="Proteomes" id="UP000033858"/>
    </source>
</evidence>
<accession>A0A0G0WN81</accession>
<feature type="non-terminal residue" evidence="1">
    <location>
        <position position="47"/>
    </location>
</feature>